<evidence type="ECO:0000313" key="1">
    <source>
        <dbReference type="EMBL" id="KAI0084446.1"/>
    </source>
</evidence>
<keyword evidence="2" id="KW-1185">Reference proteome</keyword>
<proteinExistence type="predicted"/>
<evidence type="ECO:0000313" key="2">
    <source>
        <dbReference type="Proteomes" id="UP001055072"/>
    </source>
</evidence>
<organism evidence="1 2">
    <name type="scientific">Irpex rosettiformis</name>
    <dbReference type="NCBI Taxonomy" id="378272"/>
    <lineage>
        <taxon>Eukaryota</taxon>
        <taxon>Fungi</taxon>
        <taxon>Dikarya</taxon>
        <taxon>Basidiomycota</taxon>
        <taxon>Agaricomycotina</taxon>
        <taxon>Agaricomycetes</taxon>
        <taxon>Polyporales</taxon>
        <taxon>Irpicaceae</taxon>
        <taxon>Irpex</taxon>
    </lineage>
</organism>
<dbReference type="Proteomes" id="UP001055072">
    <property type="component" value="Unassembled WGS sequence"/>
</dbReference>
<name>A0ACB8TR85_9APHY</name>
<reference evidence="1" key="1">
    <citation type="journal article" date="2021" name="Environ. Microbiol.">
        <title>Gene family expansions and transcriptome signatures uncover fungal adaptations to wood decay.</title>
        <authorList>
            <person name="Hage H."/>
            <person name="Miyauchi S."/>
            <person name="Viragh M."/>
            <person name="Drula E."/>
            <person name="Min B."/>
            <person name="Chaduli D."/>
            <person name="Navarro D."/>
            <person name="Favel A."/>
            <person name="Norest M."/>
            <person name="Lesage-Meessen L."/>
            <person name="Balint B."/>
            <person name="Merenyi Z."/>
            <person name="de Eugenio L."/>
            <person name="Morin E."/>
            <person name="Martinez A.T."/>
            <person name="Baldrian P."/>
            <person name="Stursova M."/>
            <person name="Martinez M.J."/>
            <person name="Novotny C."/>
            <person name="Magnuson J.K."/>
            <person name="Spatafora J.W."/>
            <person name="Maurice S."/>
            <person name="Pangilinan J."/>
            <person name="Andreopoulos W."/>
            <person name="LaButti K."/>
            <person name="Hundley H."/>
            <person name="Na H."/>
            <person name="Kuo A."/>
            <person name="Barry K."/>
            <person name="Lipzen A."/>
            <person name="Henrissat B."/>
            <person name="Riley R."/>
            <person name="Ahrendt S."/>
            <person name="Nagy L.G."/>
            <person name="Grigoriev I.V."/>
            <person name="Martin F."/>
            <person name="Rosso M.N."/>
        </authorList>
    </citation>
    <scope>NUCLEOTIDE SEQUENCE</scope>
    <source>
        <strain evidence="1">CBS 384.51</strain>
    </source>
</reference>
<gene>
    <name evidence="1" type="ORF">BDY19DRAFT_531172</name>
</gene>
<dbReference type="EMBL" id="MU274942">
    <property type="protein sequence ID" value="KAI0084446.1"/>
    <property type="molecule type" value="Genomic_DNA"/>
</dbReference>
<sequence length="360" mass="40072">MLSTLLSCEACALIITAFVILLPFAMSRSDTLVSGLCRSWSRLTAYLCTISSVLRRRNMAWTLPSELDDIILDHLHDDPLTLSHCALVQKSWLPTARYHLWNHPRLNCTSDELTKFRILLTTTSPAVGCYIRSVVVKQKKGEACQWYDLNLLHYALSVLSLLPNLHTLTLDGLWFGAPKLTSHVGIPFPIDGDTGQTADHDLCVASQVVSSSVQKLNISTCSFDNFEDVQQLCLSFPTLSRVQFDGVWWGRWAHEPSRNHRALSDVLTSSVVPKMALRELDLGSCFSRDQIVEWLLDAMPGNTVETLKLPLIGAQDTRLRELLGSMGGSLKHLEIGSPSTAHNKSGSNDVFVYQNTRVLP</sequence>
<accession>A0ACB8TR85</accession>
<comment type="caution">
    <text evidence="1">The sequence shown here is derived from an EMBL/GenBank/DDBJ whole genome shotgun (WGS) entry which is preliminary data.</text>
</comment>
<protein>
    <submittedName>
        <fullName evidence="1">Uncharacterized protein</fullName>
    </submittedName>
</protein>